<feature type="domain" description="DUF7224" evidence="2">
    <location>
        <begin position="208"/>
        <end position="333"/>
    </location>
</feature>
<dbReference type="Proteomes" id="UP000321181">
    <property type="component" value="Unassembled WGS sequence"/>
</dbReference>
<feature type="transmembrane region" description="Helical" evidence="1">
    <location>
        <begin position="162"/>
        <end position="182"/>
    </location>
</feature>
<reference evidence="3 4" key="1">
    <citation type="submission" date="2019-07" db="EMBL/GenBank/DDBJ databases">
        <title>Whole genome shotgun sequence of Cellulomonas aerilata NBRC 106308.</title>
        <authorList>
            <person name="Hosoyama A."/>
            <person name="Uohara A."/>
            <person name="Ohji S."/>
            <person name="Ichikawa N."/>
        </authorList>
    </citation>
    <scope>NUCLEOTIDE SEQUENCE [LARGE SCALE GENOMIC DNA]</scope>
    <source>
        <strain evidence="3 4">NBRC 106308</strain>
    </source>
</reference>
<keyword evidence="1" id="KW-1133">Transmembrane helix</keyword>
<gene>
    <name evidence="3" type="ORF">CAE01nite_20580</name>
</gene>
<name>A0A512DCZ1_9CELL</name>
<keyword evidence="4" id="KW-1185">Reference proteome</keyword>
<sequence>MGGWAAWKAGALRKHLAAQAWLRSPGRALGRALSPGAALGVAAYFVTAAAVTGVGPNRLTIFLFGWAALAVLASVALGALLAMVLRRAIAAPTAMVALFAWFALPLGSLSPWLRGSNTASAMGTCCTMEQQIAGSTIFASSFVSLTTIVMSALLLSRQRSRSVWAVGLVGTLGVAATGSWIMTRDADASGLSERSQQPVCEHLDETSVCVWPEHTSALRATLMLVEEVRSQLGPFGVAVPNHWSESSILPAAAAFITVPDASTEIDRRFTISLSIIDELDCAREDAALTAFVSLHAGVPIDDLRLRIEPSAVDRASGLLGLPADQQRAWFDARAKDAGCR</sequence>
<feature type="transmembrane region" description="Helical" evidence="1">
    <location>
        <begin position="61"/>
        <end position="82"/>
    </location>
</feature>
<proteinExistence type="predicted"/>
<feature type="transmembrane region" description="Helical" evidence="1">
    <location>
        <begin position="132"/>
        <end position="155"/>
    </location>
</feature>
<dbReference type="EMBL" id="BJYY01000013">
    <property type="protein sequence ID" value="GEO34333.1"/>
    <property type="molecule type" value="Genomic_DNA"/>
</dbReference>
<comment type="caution">
    <text evidence="3">The sequence shown here is derived from an EMBL/GenBank/DDBJ whole genome shotgun (WGS) entry which is preliminary data.</text>
</comment>
<keyword evidence="1" id="KW-0812">Transmembrane</keyword>
<protein>
    <recommendedName>
        <fullName evidence="2">DUF7224 domain-containing protein</fullName>
    </recommendedName>
</protein>
<feature type="transmembrane region" description="Helical" evidence="1">
    <location>
        <begin position="89"/>
        <end position="112"/>
    </location>
</feature>
<dbReference type="InterPro" id="IPR055648">
    <property type="entry name" value="DUF7224"/>
</dbReference>
<organism evidence="3 4">
    <name type="scientific">Cellulomonas aerilata</name>
    <dbReference type="NCBI Taxonomy" id="515326"/>
    <lineage>
        <taxon>Bacteria</taxon>
        <taxon>Bacillati</taxon>
        <taxon>Actinomycetota</taxon>
        <taxon>Actinomycetes</taxon>
        <taxon>Micrococcales</taxon>
        <taxon>Cellulomonadaceae</taxon>
        <taxon>Cellulomonas</taxon>
    </lineage>
</organism>
<feature type="transmembrane region" description="Helical" evidence="1">
    <location>
        <begin position="32"/>
        <end position="55"/>
    </location>
</feature>
<dbReference type="Pfam" id="PF23866">
    <property type="entry name" value="DUF7224"/>
    <property type="match status" value="1"/>
</dbReference>
<evidence type="ECO:0000259" key="2">
    <source>
        <dbReference type="Pfam" id="PF23866"/>
    </source>
</evidence>
<evidence type="ECO:0000313" key="4">
    <source>
        <dbReference type="Proteomes" id="UP000321181"/>
    </source>
</evidence>
<keyword evidence="1" id="KW-0472">Membrane</keyword>
<dbReference type="AlphaFoldDB" id="A0A512DCZ1"/>
<evidence type="ECO:0000313" key="3">
    <source>
        <dbReference type="EMBL" id="GEO34333.1"/>
    </source>
</evidence>
<accession>A0A512DCZ1</accession>
<evidence type="ECO:0000256" key="1">
    <source>
        <dbReference type="SAM" id="Phobius"/>
    </source>
</evidence>